<sequence>MKVNYEEKLQILKEKIERAKNIKIKAETKLEALQKQKEEIIKQLEEMGINPNELEKEIKRLESEIITLIKEIEESLPPDNILYNNK</sequence>
<dbReference type="eggNOG" id="ENOG5033FCT">
    <property type="taxonomic scope" value="Bacteria"/>
</dbReference>
<gene>
    <name evidence="2" type="ORF">CAAU_1729</name>
</gene>
<accession>I7LJM1</accession>
<proteinExistence type="predicted"/>
<dbReference type="OrthoDB" id="1955122at2"/>
<dbReference type="AlphaFoldDB" id="I7LJM1"/>
<organism evidence="2 3">
    <name type="scientific">Caloramator australicus RC3</name>
    <dbReference type="NCBI Taxonomy" id="857293"/>
    <lineage>
        <taxon>Bacteria</taxon>
        <taxon>Bacillati</taxon>
        <taxon>Bacillota</taxon>
        <taxon>Clostridia</taxon>
        <taxon>Eubacteriales</taxon>
        <taxon>Clostridiaceae</taxon>
        <taxon>Caloramator</taxon>
    </lineage>
</organism>
<keyword evidence="3" id="KW-1185">Reference proteome</keyword>
<reference evidence="2 3" key="1">
    <citation type="journal article" date="2011" name="J. Bacteriol.">
        <title>Draft genome sequence of Caloramator australicus strain RC3T, a thermoanaerobe from the Great Artesian Basin of Australia.</title>
        <authorList>
            <person name="Ogg C.D."/>
            <person name="Patel B.K.C."/>
        </authorList>
    </citation>
    <scope>NUCLEOTIDE SEQUENCE [LARGE SCALE GENOMIC DNA]</scope>
    <source>
        <strain evidence="2 3">RC3</strain>
    </source>
</reference>
<dbReference type="RefSeq" id="WP_008909071.1">
    <property type="nucleotide sequence ID" value="NZ_CAKP01000094.1"/>
</dbReference>
<dbReference type="EMBL" id="CAKP01000094">
    <property type="protein sequence ID" value="CCJ33813.1"/>
    <property type="molecule type" value="Genomic_DNA"/>
</dbReference>
<evidence type="ECO:0000313" key="3">
    <source>
        <dbReference type="Proteomes" id="UP000007652"/>
    </source>
</evidence>
<name>I7LJM1_9CLOT</name>
<dbReference type="STRING" id="857293.CAAU_1729"/>
<protein>
    <submittedName>
        <fullName evidence="2">Uncharacterized protein</fullName>
    </submittedName>
</protein>
<evidence type="ECO:0000313" key="2">
    <source>
        <dbReference type="EMBL" id="CCJ33813.1"/>
    </source>
</evidence>
<dbReference type="Proteomes" id="UP000007652">
    <property type="component" value="Unassembled WGS sequence"/>
</dbReference>
<keyword evidence="1" id="KW-0175">Coiled coil</keyword>
<comment type="caution">
    <text evidence="2">The sequence shown here is derived from an EMBL/GenBank/DDBJ whole genome shotgun (WGS) entry which is preliminary data.</text>
</comment>
<feature type="coiled-coil region" evidence="1">
    <location>
        <begin position="2"/>
        <end position="71"/>
    </location>
</feature>
<evidence type="ECO:0000256" key="1">
    <source>
        <dbReference type="SAM" id="Coils"/>
    </source>
</evidence>